<dbReference type="Proteomes" id="UP000438120">
    <property type="component" value="Unassembled WGS sequence"/>
</dbReference>
<protein>
    <submittedName>
        <fullName evidence="2">NAD(P)H-binding protein</fullName>
    </submittedName>
</protein>
<feature type="domain" description="NAD(P)-binding" evidence="1">
    <location>
        <begin position="9"/>
        <end position="197"/>
    </location>
</feature>
<dbReference type="Gene3D" id="3.40.50.720">
    <property type="entry name" value="NAD(P)-binding Rossmann-like Domain"/>
    <property type="match status" value="1"/>
</dbReference>
<keyword evidence="3" id="KW-1185">Reference proteome</keyword>
<dbReference type="SUPFAM" id="SSF51735">
    <property type="entry name" value="NAD(P)-binding Rossmann-fold domains"/>
    <property type="match status" value="1"/>
</dbReference>
<name>A0A6A8MA01_9LACO</name>
<dbReference type="AlphaFoldDB" id="A0A6A8MA01"/>
<dbReference type="OrthoDB" id="9803892at2"/>
<evidence type="ECO:0000259" key="1">
    <source>
        <dbReference type="Pfam" id="PF13460"/>
    </source>
</evidence>
<dbReference type="RefSeq" id="WP_154547387.1">
    <property type="nucleotide sequence ID" value="NZ_JBKZBY010000003.1"/>
</dbReference>
<proteinExistence type="predicted"/>
<accession>A0A6A8MA01</accession>
<dbReference type="GO" id="GO:0042602">
    <property type="term" value="F:riboflavin reductase (NADPH) activity"/>
    <property type="evidence" value="ECO:0007669"/>
    <property type="project" value="TreeGrafter"/>
</dbReference>
<dbReference type="PANTHER" id="PTHR43355:SF2">
    <property type="entry name" value="FLAVIN REDUCTASE (NADPH)"/>
    <property type="match status" value="1"/>
</dbReference>
<dbReference type="Pfam" id="PF13460">
    <property type="entry name" value="NAD_binding_10"/>
    <property type="match status" value="1"/>
</dbReference>
<dbReference type="GO" id="GO:0004074">
    <property type="term" value="F:biliverdin reductase [NAD(P)H] activity"/>
    <property type="evidence" value="ECO:0007669"/>
    <property type="project" value="TreeGrafter"/>
</dbReference>
<sequence length="220" mass="24001">MTKKVTIIGANGQIARLATERILQEQADVHLTLLLRNSARLSNLAGNPAVTIIDGDANHADVLKQAIAGSDLVYVSFVDHGINAELTRKIIETMDETGVKRLISSNILGIYDEVKGAFGKFNRDFCFGGKVTDSAPEVVSARAIEDSDLDYTILRIPWLNDRNEVKYAVTHKGEPYYGVSASRKSSADLIVRIIADPSLYTKESIGFADPTTEGSSRPVY</sequence>
<dbReference type="InterPro" id="IPR051606">
    <property type="entry name" value="Polyketide_Oxido-like"/>
</dbReference>
<organism evidence="2 3">
    <name type="scientific">Lactobacillus porci</name>
    <dbReference type="NCBI Taxonomy" id="2012477"/>
    <lineage>
        <taxon>Bacteria</taxon>
        <taxon>Bacillati</taxon>
        <taxon>Bacillota</taxon>
        <taxon>Bacilli</taxon>
        <taxon>Lactobacillales</taxon>
        <taxon>Lactobacillaceae</taxon>
        <taxon>Lactobacillus</taxon>
    </lineage>
</organism>
<dbReference type="InterPro" id="IPR016040">
    <property type="entry name" value="NAD(P)-bd_dom"/>
</dbReference>
<evidence type="ECO:0000313" key="3">
    <source>
        <dbReference type="Proteomes" id="UP000438120"/>
    </source>
</evidence>
<gene>
    <name evidence="2" type="ORF">FYJ62_02475</name>
</gene>
<dbReference type="PANTHER" id="PTHR43355">
    <property type="entry name" value="FLAVIN REDUCTASE (NADPH)"/>
    <property type="match status" value="1"/>
</dbReference>
<dbReference type="InterPro" id="IPR036291">
    <property type="entry name" value="NAD(P)-bd_dom_sf"/>
</dbReference>
<comment type="caution">
    <text evidence="2">The sequence shown here is derived from an EMBL/GenBank/DDBJ whole genome shotgun (WGS) entry which is preliminary data.</text>
</comment>
<reference evidence="2 3" key="1">
    <citation type="submission" date="2019-08" db="EMBL/GenBank/DDBJ databases">
        <title>In-depth cultivation of the pig gut microbiome towards novel bacterial diversity and tailored functional studies.</title>
        <authorList>
            <person name="Wylensek D."/>
            <person name="Hitch T.C.A."/>
            <person name="Clavel T."/>
        </authorList>
    </citation>
    <scope>NUCLEOTIDE SEQUENCE [LARGE SCALE GENOMIC DNA]</scope>
    <source>
        <strain evidence="2 3">Bifido-178-WT-2B</strain>
    </source>
</reference>
<dbReference type="EMBL" id="VUMX01000004">
    <property type="protein sequence ID" value="MST86535.1"/>
    <property type="molecule type" value="Genomic_DNA"/>
</dbReference>
<evidence type="ECO:0000313" key="2">
    <source>
        <dbReference type="EMBL" id="MST86535.1"/>
    </source>
</evidence>